<dbReference type="InterPro" id="IPR036396">
    <property type="entry name" value="Cyt_P450_sf"/>
</dbReference>
<dbReference type="PANTHER" id="PTHR24282">
    <property type="entry name" value="CYTOCHROME P450 FAMILY MEMBER"/>
    <property type="match status" value="1"/>
</dbReference>
<dbReference type="InterPro" id="IPR050665">
    <property type="entry name" value="Cytochrome_P450_Monooxygen"/>
</dbReference>
<evidence type="ECO:0000256" key="1">
    <source>
        <dbReference type="ARBA" id="ARBA00004167"/>
    </source>
</evidence>
<dbReference type="Pfam" id="PF00067">
    <property type="entry name" value="p450"/>
    <property type="match status" value="1"/>
</dbReference>
<comment type="similarity">
    <text evidence="2 12">Belongs to the cytochrome P450 family.</text>
</comment>
<comment type="cofactor">
    <cofactor evidence="11">
        <name>heme</name>
        <dbReference type="ChEBI" id="CHEBI:30413"/>
    </cofactor>
</comment>
<dbReference type="PRINTS" id="PR00463">
    <property type="entry name" value="EP450I"/>
</dbReference>
<dbReference type="Gene3D" id="1.10.630.10">
    <property type="entry name" value="Cytochrome P450"/>
    <property type="match status" value="1"/>
</dbReference>
<sequence length="505" mass="57360">MNLTSILCSILLAAAIAWGVKLLNWVWLRPKKLEKLLRQQGLNGNSYRLLLGDMKDLISVTKQEQFKPIQLSDHLPPHILPYFHQSMSNHGENCFVWFGPSPRLMISDPQLMREILARPDVFQKPRPDPIGNTIAGGLLFLEGRKWAKHRKIINPAFHTDKLKSMVPVIGLSCSDMIGKWEALVGSNDSPVEVDVWPFIEDFSGDVISRAAFGSSHEQGRRIFELQKELVKLALELMRFMFIPGWRFVPTKANRRTKAISEEIRSLLKGIIEQREKAMEREEAVDGDLLGTLMESNKEEGHGMSIDDVIEECKLFYFAGSETTSLVLVWTMVMLSKHQEWQARAREEALQVFGERHPSYDGLNRLKIVTMILNEVLRMYPSVPVIARALVETVKLGDMTMPAGVEFMLLIGAMHHDPKIWGDDVSEFKPERFESGVKGQSMFIPFSSGPRVCIGQNFGMIEAKIAVAMMLQRFSFELSPSYLHTPFLIITLQPQHGAPLLLRKLK</sequence>
<dbReference type="GO" id="GO:0046872">
    <property type="term" value="F:metal ion binding"/>
    <property type="evidence" value="ECO:0007669"/>
    <property type="project" value="UniProtKB-KW"/>
</dbReference>
<evidence type="ECO:0000256" key="2">
    <source>
        <dbReference type="ARBA" id="ARBA00010617"/>
    </source>
</evidence>
<evidence type="ECO:0000256" key="7">
    <source>
        <dbReference type="ARBA" id="ARBA00023002"/>
    </source>
</evidence>
<evidence type="ECO:0000256" key="3">
    <source>
        <dbReference type="ARBA" id="ARBA00022617"/>
    </source>
</evidence>
<evidence type="ECO:0000313" key="13">
    <source>
        <dbReference type="EMBL" id="KAL1537660.1"/>
    </source>
</evidence>
<evidence type="ECO:0000256" key="9">
    <source>
        <dbReference type="ARBA" id="ARBA00023033"/>
    </source>
</evidence>
<feature type="binding site" description="axial binding residue" evidence="11">
    <location>
        <position position="452"/>
    </location>
    <ligand>
        <name>heme</name>
        <dbReference type="ChEBI" id="CHEBI:30413"/>
    </ligand>
    <ligandPart>
        <name>Fe</name>
        <dbReference type="ChEBI" id="CHEBI:18248"/>
    </ligandPart>
</feature>
<dbReference type="PRINTS" id="PR00385">
    <property type="entry name" value="P450"/>
</dbReference>
<proteinExistence type="inferred from homology"/>
<evidence type="ECO:0000313" key="14">
    <source>
        <dbReference type="Proteomes" id="UP001567538"/>
    </source>
</evidence>
<evidence type="ECO:0000256" key="12">
    <source>
        <dbReference type="RuleBase" id="RU000461"/>
    </source>
</evidence>
<dbReference type="InterPro" id="IPR002401">
    <property type="entry name" value="Cyt_P450_E_grp-I"/>
</dbReference>
<dbReference type="InterPro" id="IPR017972">
    <property type="entry name" value="Cyt_P450_CS"/>
</dbReference>
<gene>
    <name evidence="13" type="ORF">AAHA92_30149</name>
</gene>
<evidence type="ECO:0000256" key="11">
    <source>
        <dbReference type="PIRSR" id="PIRSR602401-1"/>
    </source>
</evidence>
<dbReference type="PANTHER" id="PTHR24282:SF273">
    <property type="entry name" value="CYTOCHROME P450 CYP72A219-LIKE"/>
    <property type="match status" value="1"/>
</dbReference>
<evidence type="ECO:0000256" key="5">
    <source>
        <dbReference type="ARBA" id="ARBA00022723"/>
    </source>
</evidence>
<dbReference type="GO" id="GO:0016114">
    <property type="term" value="P:terpenoid biosynthetic process"/>
    <property type="evidence" value="ECO:0007669"/>
    <property type="project" value="UniProtKB-ARBA"/>
</dbReference>
<keyword evidence="5 11" id="KW-0479">Metal-binding</keyword>
<dbReference type="Proteomes" id="UP001567538">
    <property type="component" value="Unassembled WGS sequence"/>
</dbReference>
<keyword evidence="4" id="KW-0812">Transmembrane</keyword>
<keyword evidence="3 11" id="KW-0349">Heme</keyword>
<name>A0ABD1G0P4_SALDI</name>
<dbReference type="GO" id="GO:0016712">
    <property type="term" value="F:oxidoreductase activity, acting on paired donors, with incorporation or reduction of molecular oxygen, reduced flavin or flavoprotein as one donor, and incorporation of one atom of oxygen"/>
    <property type="evidence" value="ECO:0007669"/>
    <property type="project" value="UniProtKB-ARBA"/>
</dbReference>
<keyword evidence="8 11" id="KW-0408">Iron</keyword>
<dbReference type="GO" id="GO:0016020">
    <property type="term" value="C:membrane"/>
    <property type="evidence" value="ECO:0007669"/>
    <property type="project" value="UniProtKB-SubCell"/>
</dbReference>
<dbReference type="EMBL" id="JBEAFC010000011">
    <property type="protein sequence ID" value="KAL1537660.1"/>
    <property type="molecule type" value="Genomic_DNA"/>
</dbReference>
<comment type="caution">
    <text evidence="13">The sequence shown here is derived from an EMBL/GenBank/DDBJ whole genome shotgun (WGS) entry which is preliminary data.</text>
</comment>
<evidence type="ECO:0000256" key="10">
    <source>
        <dbReference type="ARBA" id="ARBA00023136"/>
    </source>
</evidence>
<dbReference type="SUPFAM" id="SSF48264">
    <property type="entry name" value="Cytochrome P450"/>
    <property type="match status" value="1"/>
</dbReference>
<dbReference type="PROSITE" id="PS00086">
    <property type="entry name" value="CYTOCHROME_P450"/>
    <property type="match status" value="1"/>
</dbReference>
<keyword evidence="10" id="KW-0472">Membrane</keyword>
<evidence type="ECO:0000256" key="6">
    <source>
        <dbReference type="ARBA" id="ARBA00022989"/>
    </source>
</evidence>
<organism evidence="13 14">
    <name type="scientific">Salvia divinorum</name>
    <name type="common">Maria pastora</name>
    <name type="synonym">Diviner's sage</name>
    <dbReference type="NCBI Taxonomy" id="28513"/>
    <lineage>
        <taxon>Eukaryota</taxon>
        <taxon>Viridiplantae</taxon>
        <taxon>Streptophyta</taxon>
        <taxon>Embryophyta</taxon>
        <taxon>Tracheophyta</taxon>
        <taxon>Spermatophyta</taxon>
        <taxon>Magnoliopsida</taxon>
        <taxon>eudicotyledons</taxon>
        <taxon>Gunneridae</taxon>
        <taxon>Pentapetalae</taxon>
        <taxon>asterids</taxon>
        <taxon>lamiids</taxon>
        <taxon>Lamiales</taxon>
        <taxon>Lamiaceae</taxon>
        <taxon>Nepetoideae</taxon>
        <taxon>Mentheae</taxon>
        <taxon>Salviinae</taxon>
        <taxon>Salvia</taxon>
        <taxon>Salvia subgen. Calosphace</taxon>
    </lineage>
</organism>
<keyword evidence="7 12" id="KW-0560">Oxidoreductase</keyword>
<reference evidence="13 14" key="1">
    <citation type="submission" date="2024-06" db="EMBL/GenBank/DDBJ databases">
        <title>A chromosome level genome sequence of Diviner's sage (Salvia divinorum).</title>
        <authorList>
            <person name="Ford S.A."/>
            <person name="Ro D.-K."/>
            <person name="Ness R.W."/>
            <person name="Phillips M.A."/>
        </authorList>
    </citation>
    <scope>NUCLEOTIDE SEQUENCE [LARGE SCALE GENOMIC DNA]</scope>
    <source>
        <strain evidence="13">SAF-2024a</strain>
        <tissue evidence="13">Leaf</tissue>
    </source>
</reference>
<keyword evidence="9 12" id="KW-0503">Monooxygenase</keyword>
<keyword evidence="6" id="KW-1133">Transmembrane helix</keyword>
<comment type="subcellular location">
    <subcellularLocation>
        <location evidence="1">Membrane</location>
        <topology evidence="1">Single-pass membrane protein</topology>
    </subcellularLocation>
</comment>
<dbReference type="InterPro" id="IPR001128">
    <property type="entry name" value="Cyt_P450"/>
</dbReference>
<evidence type="ECO:0000256" key="4">
    <source>
        <dbReference type="ARBA" id="ARBA00022692"/>
    </source>
</evidence>
<evidence type="ECO:0000256" key="8">
    <source>
        <dbReference type="ARBA" id="ARBA00023004"/>
    </source>
</evidence>
<accession>A0ABD1G0P4</accession>
<dbReference type="AlphaFoldDB" id="A0ABD1G0P4"/>
<protein>
    <submittedName>
        <fullName evidence="13">Cytochrome P450 CYP72A219-like</fullName>
    </submittedName>
</protein>
<keyword evidence="14" id="KW-1185">Reference proteome</keyword>